<accession>D7KN90</accession>
<organism evidence="2">
    <name type="scientific">Arabidopsis lyrata subsp. lyrata</name>
    <name type="common">Lyre-leaved rock-cress</name>
    <dbReference type="NCBI Taxonomy" id="81972"/>
    <lineage>
        <taxon>Eukaryota</taxon>
        <taxon>Viridiplantae</taxon>
        <taxon>Streptophyta</taxon>
        <taxon>Embryophyta</taxon>
        <taxon>Tracheophyta</taxon>
        <taxon>Spermatophyta</taxon>
        <taxon>Magnoliopsida</taxon>
        <taxon>eudicotyledons</taxon>
        <taxon>Gunneridae</taxon>
        <taxon>Pentapetalae</taxon>
        <taxon>rosids</taxon>
        <taxon>malvids</taxon>
        <taxon>Brassicales</taxon>
        <taxon>Brassicaceae</taxon>
        <taxon>Camelineae</taxon>
        <taxon>Arabidopsis</taxon>
    </lineage>
</organism>
<dbReference type="EMBL" id="GL348713">
    <property type="protein sequence ID" value="EFH66172.1"/>
    <property type="molecule type" value="Genomic_DNA"/>
</dbReference>
<proteinExistence type="predicted"/>
<protein>
    <submittedName>
        <fullName evidence="1">Uncharacterized protein</fullName>
    </submittedName>
</protein>
<evidence type="ECO:0000313" key="2">
    <source>
        <dbReference type="Proteomes" id="UP000008694"/>
    </source>
</evidence>
<evidence type="ECO:0000313" key="1">
    <source>
        <dbReference type="EMBL" id="EFH66172.1"/>
    </source>
</evidence>
<reference evidence="2" key="1">
    <citation type="journal article" date="2011" name="Nat. Genet.">
        <title>The Arabidopsis lyrata genome sequence and the basis of rapid genome size change.</title>
        <authorList>
            <person name="Hu T.T."/>
            <person name="Pattyn P."/>
            <person name="Bakker E.G."/>
            <person name="Cao J."/>
            <person name="Cheng J.-F."/>
            <person name="Clark R.M."/>
            <person name="Fahlgren N."/>
            <person name="Fawcett J.A."/>
            <person name="Grimwood J."/>
            <person name="Gundlach H."/>
            <person name="Haberer G."/>
            <person name="Hollister J.D."/>
            <person name="Ossowski S."/>
            <person name="Ottilar R.P."/>
            <person name="Salamov A.A."/>
            <person name="Schneeberger K."/>
            <person name="Spannagl M."/>
            <person name="Wang X."/>
            <person name="Yang L."/>
            <person name="Nasrallah M.E."/>
            <person name="Bergelson J."/>
            <person name="Carrington J.C."/>
            <person name="Gaut B.S."/>
            <person name="Schmutz J."/>
            <person name="Mayer K.F.X."/>
            <person name="Van de Peer Y."/>
            <person name="Grigoriev I.V."/>
            <person name="Nordborg M."/>
            <person name="Weigel D."/>
            <person name="Guo Y.-L."/>
        </authorList>
    </citation>
    <scope>NUCLEOTIDE SEQUENCE [LARGE SCALE GENOMIC DNA]</scope>
    <source>
        <strain evidence="2">cv. MN47</strain>
    </source>
</reference>
<dbReference type="HOGENOM" id="CLU_1962568_0_0_1"/>
<name>D7KN90_ARALL</name>
<dbReference type="Gramene" id="scaffold_101321.1">
    <property type="protein sequence ID" value="scaffold_101321.1"/>
    <property type="gene ID" value="scaffold_101321.1"/>
</dbReference>
<keyword evidence="2" id="KW-1185">Reference proteome</keyword>
<dbReference type="AlphaFoldDB" id="D7KN90"/>
<sequence>MSHVTKAKTLKMDQMPRRYRNHRKTLSLARSDTLSSIIMRFCWSPIAIHLFFRAFSRRSLLCYCRRFVSDCVSSSSCSQVVIIGPRMKWCFRQLSFSSAKWYGDVIWTFDPGIIGTQIDSEVPGRGSA</sequence>
<gene>
    <name evidence="1" type="ORF">ARALYDRAFT_888527</name>
</gene>
<dbReference type="Proteomes" id="UP000008694">
    <property type="component" value="Unassembled WGS sequence"/>
</dbReference>